<feature type="chain" id="PRO_5031120259" description="VWFA domain-containing protein" evidence="1">
    <location>
        <begin position="29"/>
        <end position="552"/>
    </location>
</feature>
<sequence length="552" mass="61544">MFMFSSLFRLVLLVPVLVFTFLNTTASATCTPEALLALDLTLCSMEIRSQYDWRFNSSFDDPITCEPWNIVIVHDTSKTVRRSIQYGEKNFLEPLQSLYVKTFFDVFEPAITNDTMAYVTFATQPYTYIDFNELPIHSEFLEKALDWVNDPFYSEPFFTGGHQGWTDMSNAMIRLQELLGGRTDPENTLVILMSDGHPENRGSPELEETVVQADILRSLVNGKLHIHCLVMRFDEESQIFWRDERLCDSKELITTVPGVKPHKLVDNLDYWAQRSEICNSTDITSAPTSSPTLQFPCPDSEGMQDLPTIFLAAEFDEANVTVNNLCGSMGDPIIRYTDIFATRTLFLEDYSDIDIILECNKILSPGYDIVNDLTPVGGDVGVIQLRNGLSLTFTIKFVNATTGLPFAPPGIGLRLFDIDRDSAGRNETIVVCGYDKQVFTTLQGNPLPPGSEPISGGIRQVDNMPSAGCTTLTSLIQDVTDPTSAKYGDFDATQRSVTAEFIFRTSEITLTFSYGDSDAPGMEIEDFLFAVSLDSQDCINNVLDRTMGGGLN</sequence>
<accession>A0A7S3V2G1</accession>
<gene>
    <name evidence="2" type="ORF">ASTO00021_LOCUS17570</name>
</gene>
<evidence type="ECO:0008006" key="3">
    <source>
        <dbReference type="Google" id="ProtNLM"/>
    </source>
</evidence>
<reference evidence="2" key="1">
    <citation type="submission" date="2021-01" db="EMBL/GenBank/DDBJ databases">
        <authorList>
            <person name="Corre E."/>
            <person name="Pelletier E."/>
            <person name="Niang G."/>
            <person name="Scheremetjew M."/>
            <person name="Finn R."/>
            <person name="Kale V."/>
            <person name="Holt S."/>
            <person name="Cochrane G."/>
            <person name="Meng A."/>
            <person name="Brown T."/>
            <person name="Cohen L."/>
        </authorList>
    </citation>
    <scope>NUCLEOTIDE SEQUENCE</scope>
    <source>
        <strain evidence="2">GSBS06</strain>
    </source>
</reference>
<evidence type="ECO:0000256" key="1">
    <source>
        <dbReference type="SAM" id="SignalP"/>
    </source>
</evidence>
<organism evidence="2">
    <name type="scientific">Aplanochytrium stocchinoi</name>
    <dbReference type="NCBI Taxonomy" id="215587"/>
    <lineage>
        <taxon>Eukaryota</taxon>
        <taxon>Sar</taxon>
        <taxon>Stramenopiles</taxon>
        <taxon>Bigyra</taxon>
        <taxon>Labyrinthulomycetes</taxon>
        <taxon>Thraustochytrida</taxon>
        <taxon>Thraustochytriidae</taxon>
        <taxon>Aplanochytrium</taxon>
    </lineage>
</organism>
<dbReference type="InterPro" id="IPR036465">
    <property type="entry name" value="vWFA_dom_sf"/>
</dbReference>
<dbReference type="AlphaFoldDB" id="A0A7S3V2G1"/>
<dbReference type="Gene3D" id="3.40.50.410">
    <property type="entry name" value="von Willebrand factor, type A domain"/>
    <property type="match status" value="1"/>
</dbReference>
<keyword evidence="1" id="KW-0732">Signal</keyword>
<proteinExistence type="predicted"/>
<name>A0A7S3V2G1_9STRA</name>
<evidence type="ECO:0000313" key="2">
    <source>
        <dbReference type="EMBL" id="CAE0447601.1"/>
    </source>
</evidence>
<dbReference type="EMBL" id="HBIN01022848">
    <property type="protein sequence ID" value="CAE0447601.1"/>
    <property type="molecule type" value="Transcribed_RNA"/>
</dbReference>
<dbReference type="SUPFAM" id="SSF53300">
    <property type="entry name" value="vWA-like"/>
    <property type="match status" value="1"/>
</dbReference>
<protein>
    <recommendedName>
        <fullName evidence="3">VWFA domain-containing protein</fullName>
    </recommendedName>
</protein>
<feature type="signal peptide" evidence="1">
    <location>
        <begin position="1"/>
        <end position="28"/>
    </location>
</feature>
<dbReference type="CDD" id="cd00198">
    <property type="entry name" value="vWFA"/>
    <property type="match status" value="1"/>
</dbReference>